<dbReference type="InterPro" id="IPR036812">
    <property type="entry name" value="NAD(P)_OxRdtase_dom_sf"/>
</dbReference>
<dbReference type="PANTHER" id="PTHR43827:SF3">
    <property type="entry name" value="NADP-DEPENDENT OXIDOREDUCTASE DOMAIN-CONTAINING PROTEIN"/>
    <property type="match status" value="1"/>
</dbReference>
<feature type="domain" description="NADP-dependent oxidoreductase" evidence="7">
    <location>
        <begin position="30"/>
        <end position="267"/>
    </location>
</feature>
<accession>A0A1R0FAM7</accession>
<evidence type="ECO:0000256" key="4">
    <source>
        <dbReference type="PIRSR" id="PIRSR000097-1"/>
    </source>
</evidence>
<dbReference type="PROSITE" id="PS00062">
    <property type="entry name" value="ALDOKETO_REDUCTASE_2"/>
    <property type="match status" value="1"/>
</dbReference>
<dbReference type="InterPro" id="IPR018170">
    <property type="entry name" value="Aldo/ket_reductase_CS"/>
</dbReference>
<feature type="active site" description="Proton donor" evidence="4">
    <location>
        <position position="57"/>
    </location>
</feature>
<evidence type="ECO:0000259" key="7">
    <source>
        <dbReference type="Pfam" id="PF00248"/>
    </source>
</evidence>
<dbReference type="PIRSF" id="PIRSF000097">
    <property type="entry name" value="AKR"/>
    <property type="match status" value="1"/>
</dbReference>
<evidence type="ECO:0000256" key="3">
    <source>
        <dbReference type="ARBA" id="ARBA00023002"/>
    </source>
</evidence>
<dbReference type="SUPFAM" id="SSF51430">
    <property type="entry name" value="NAD(P)-linked oxidoreductase"/>
    <property type="match status" value="1"/>
</dbReference>
<keyword evidence="2" id="KW-0521">NADP</keyword>
<keyword evidence="3 8" id="KW-0560">Oxidoreductase</keyword>
<evidence type="ECO:0000256" key="2">
    <source>
        <dbReference type="ARBA" id="ARBA00022857"/>
    </source>
</evidence>
<protein>
    <submittedName>
        <fullName evidence="8">2,5-diketo-D-gluconate reductase A</fullName>
        <ecNumber evidence="8">1.1.1.346</ecNumber>
    </submittedName>
</protein>
<keyword evidence="9" id="KW-1185">Reference proteome</keyword>
<dbReference type="Gene3D" id="3.20.20.100">
    <property type="entry name" value="NADP-dependent oxidoreductase domain"/>
    <property type="match status" value="1"/>
</dbReference>
<name>A0A1R0FAM7_9HYPH</name>
<evidence type="ECO:0000256" key="1">
    <source>
        <dbReference type="ARBA" id="ARBA00007905"/>
    </source>
</evidence>
<evidence type="ECO:0000256" key="6">
    <source>
        <dbReference type="PIRSR" id="PIRSR000097-3"/>
    </source>
</evidence>
<dbReference type="InterPro" id="IPR020471">
    <property type="entry name" value="AKR"/>
</dbReference>
<dbReference type="AlphaFoldDB" id="A0A1R0FAM7"/>
<dbReference type="PROSITE" id="PS00798">
    <property type="entry name" value="ALDOKETO_REDUCTASE_1"/>
    <property type="match status" value="1"/>
</dbReference>
<dbReference type="EC" id="1.1.1.346" evidence="8"/>
<dbReference type="FunFam" id="3.20.20.100:FF:000015">
    <property type="entry name" value="Oxidoreductase, aldo/keto reductase family"/>
    <property type="match status" value="1"/>
</dbReference>
<dbReference type="GO" id="GO:0016616">
    <property type="term" value="F:oxidoreductase activity, acting on the CH-OH group of donors, NAD or NADP as acceptor"/>
    <property type="evidence" value="ECO:0007669"/>
    <property type="project" value="UniProtKB-ARBA"/>
</dbReference>
<comment type="caution">
    <text evidence="8">The sequence shown here is derived from an EMBL/GenBank/DDBJ whole genome shotgun (WGS) entry which is preliminary data.</text>
</comment>
<dbReference type="Pfam" id="PF00248">
    <property type="entry name" value="Aldo_ket_red"/>
    <property type="match status" value="1"/>
</dbReference>
<dbReference type="OrthoDB" id="9804790at2"/>
<sequence length="282" mass="32065">MSELSQNKSVPLLKMNDGLFIPQLGFGVFKIPERDTRDAVEQAIKTGYRHIDTAKAYDNEEGVGLGVADSGIDRKNIFIATKVWNSDQGYDNTMRAFEESAKRLRMNAVDLYLIHWPLPARDMFVETWKALIRLKQENRVRSIGVCNFRIVDLERLIKETGVAPAVNQVELHPHFQQKQLRIFHDKNNILTEAWAPLGRGQFFDDPVLKKIADEHHKTVAQIILRWHMEMGTIAIPKSGSPERMAENFNIFDFALTAANHDAIAALDKLDGRMGPDPSEFQA</sequence>
<evidence type="ECO:0000256" key="5">
    <source>
        <dbReference type="PIRSR" id="PIRSR000097-2"/>
    </source>
</evidence>
<evidence type="ECO:0000313" key="8">
    <source>
        <dbReference type="EMBL" id="OLY44043.1"/>
    </source>
</evidence>
<feature type="binding site" evidence="5">
    <location>
        <position position="115"/>
    </location>
    <ligand>
        <name>substrate</name>
    </ligand>
</feature>
<dbReference type="EMBL" id="LXYT01000001">
    <property type="protein sequence ID" value="OLY44043.1"/>
    <property type="molecule type" value="Genomic_DNA"/>
</dbReference>
<feature type="site" description="Lowers pKa of active site Tyr" evidence="6">
    <location>
        <position position="82"/>
    </location>
</feature>
<evidence type="ECO:0000313" key="9">
    <source>
        <dbReference type="Proteomes" id="UP000187344"/>
    </source>
</evidence>
<organism evidence="8 9">
    <name type="scientific">Bartonella apis</name>
    <dbReference type="NCBI Taxonomy" id="1686310"/>
    <lineage>
        <taxon>Bacteria</taxon>
        <taxon>Pseudomonadati</taxon>
        <taxon>Pseudomonadota</taxon>
        <taxon>Alphaproteobacteria</taxon>
        <taxon>Hyphomicrobiales</taxon>
        <taxon>Bartonellaceae</taxon>
        <taxon>Bartonella</taxon>
    </lineage>
</organism>
<dbReference type="PANTHER" id="PTHR43827">
    <property type="entry name" value="2,5-DIKETO-D-GLUCONIC ACID REDUCTASE"/>
    <property type="match status" value="1"/>
</dbReference>
<comment type="similarity">
    <text evidence="1">Belongs to the aldo/keto reductase family.</text>
</comment>
<dbReference type="InterPro" id="IPR023210">
    <property type="entry name" value="NADP_OxRdtase_dom"/>
</dbReference>
<gene>
    <name evidence="8" type="ORF">PEB0149_014950</name>
</gene>
<dbReference type="PRINTS" id="PR00069">
    <property type="entry name" value="ALDKETRDTASE"/>
</dbReference>
<proteinExistence type="inferred from homology"/>
<reference evidence="8 9" key="1">
    <citation type="submission" date="2016-12" db="EMBL/GenBank/DDBJ databases">
        <title>Comparative genomics of Bartonella apis.</title>
        <authorList>
            <person name="Engel P."/>
        </authorList>
    </citation>
    <scope>NUCLEOTIDE SEQUENCE [LARGE SCALE GENOMIC DNA]</scope>
    <source>
        <strain evidence="8 9">PEB0149</strain>
    </source>
</reference>
<dbReference type="Proteomes" id="UP000187344">
    <property type="component" value="Unassembled WGS sequence"/>
</dbReference>
<dbReference type="RefSeq" id="WP_075869220.1">
    <property type="nucleotide sequence ID" value="NZ_CALYQA010000007.1"/>
</dbReference>